<evidence type="ECO:0000256" key="3">
    <source>
        <dbReference type="ARBA" id="ARBA00022755"/>
    </source>
</evidence>
<feature type="binding site" evidence="4">
    <location>
        <begin position="92"/>
        <end position="95"/>
    </location>
    <ligand>
        <name>(6R)-10-formyltetrahydrofolate</name>
        <dbReference type="ChEBI" id="CHEBI:195366"/>
    </ligand>
</feature>
<dbReference type="NCBIfam" id="TIGR00639">
    <property type="entry name" value="PurN"/>
    <property type="match status" value="1"/>
</dbReference>
<evidence type="ECO:0000313" key="7">
    <source>
        <dbReference type="Proteomes" id="UP001375743"/>
    </source>
</evidence>
<dbReference type="HAMAP" id="MF_01930">
    <property type="entry name" value="PurN"/>
    <property type="match status" value="1"/>
</dbReference>
<feature type="active site" description="Proton donor" evidence="4">
    <location>
        <position position="111"/>
    </location>
</feature>
<name>A0ABU8XN49_9PROT</name>
<dbReference type="SUPFAM" id="SSF53328">
    <property type="entry name" value="Formyltransferase"/>
    <property type="match status" value="1"/>
</dbReference>
<dbReference type="EMBL" id="JBBLZC010000003">
    <property type="protein sequence ID" value="MEK0082451.1"/>
    <property type="molecule type" value="Genomic_DNA"/>
</dbReference>
<protein>
    <recommendedName>
        <fullName evidence="4">Phosphoribosylglycinamide formyltransferase</fullName>
        <ecNumber evidence="4">2.1.2.2</ecNumber>
    </recommendedName>
    <alternativeName>
        <fullName evidence="4">5'-phosphoribosylglycinamide transformylase</fullName>
    </alternativeName>
    <alternativeName>
        <fullName evidence="4">GAR transformylase</fullName>
        <shortName evidence="4">GART</shortName>
    </alternativeName>
</protein>
<sequence length="218" mass="23502">MVRRRVAVLISGSGSNLQALIDAGTRSDSAAEIVLVVSNRADAFGLVRAERAGIPAVVVDHRHHPDRAAFEAAIMAELHAAEVEIVCLAGFMRILTPGFVEAWRDRMLNIHPSLLPAFRGLHTHARALAAGVLVHGCTVHLVRPELDDGPILVQGIVPVLPEDDEARLAARVLELEHRCYPLALQLLASGAVRVAGERVEAAAPRLLRHPLLKQSMEG</sequence>
<comment type="caution">
    <text evidence="6">The sequence shown here is derived from an EMBL/GenBank/DDBJ whole genome shotgun (WGS) entry which is preliminary data.</text>
</comment>
<organism evidence="6 7">
    <name type="scientific">Benzoatithermus flavus</name>
    <dbReference type="NCBI Taxonomy" id="3108223"/>
    <lineage>
        <taxon>Bacteria</taxon>
        <taxon>Pseudomonadati</taxon>
        <taxon>Pseudomonadota</taxon>
        <taxon>Alphaproteobacteria</taxon>
        <taxon>Geminicoccales</taxon>
        <taxon>Geminicoccaceae</taxon>
        <taxon>Benzoatithermus</taxon>
    </lineage>
</organism>
<evidence type="ECO:0000256" key="4">
    <source>
        <dbReference type="HAMAP-Rule" id="MF_01930"/>
    </source>
</evidence>
<comment type="catalytic activity">
    <reaction evidence="4">
        <text>N(1)-(5-phospho-beta-D-ribosyl)glycinamide + (6R)-10-formyltetrahydrofolate = N(2)-formyl-N(1)-(5-phospho-beta-D-ribosyl)glycinamide + (6S)-5,6,7,8-tetrahydrofolate + H(+)</text>
        <dbReference type="Rhea" id="RHEA:15053"/>
        <dbReference type="ChEBI" id="CHEBI:15378"/>
        <dbReference type="ChEBI" id="CHEBI:57453"/>
        <dbReference type="ChEBI" id="CHEBI:143788"/>
        <dbReference type="ChEBI" id="CHEBI:147286"/>
        <dbReference type="ChEBI" id="CHEBI:195366"/>
        <dbReference type="EC" id="2.1.2.2"/>
    </reaction>
</comment>
<proteinExistence type="inferred from homology"/>
<dbReference type="CDD" id="cd08645">
    <property type="entry name" value="FMT_core_GART"/>
    <property type="match status" value="1"/>
</dbReference>
<dbReference type="Proteomes" id="UP001375743">
    <property type="component" value="Unassembled WGS sequence"/>
</dbReference>
<dbReference type="Pfam" id="PF00551">
    <property type="entry name" value="Formyl_trans_N"/>
    <property type="match status" value="1"/>
</dbReference>
<feature type="binding site" evidence="4">
    <location>
        <position position="67"/>
    </location>
    <ligand>
        <name>(6R)-10-formyltetrahydrofolate</name>
        <dbReference type="ChEBI" id="CHEBI:195366"/>
    </ligand>
</feature>
<feature type="domain" description="Formyl transferase N-terminal" evidence="5">
    <location>
        <begin position="5"/>
        <end position="184"/>
    </location>
</feature>
<evidence type="ECO:0000256" key="2">
    <source>
        <dbReference type="ARBA" id="ARBA00022679"/>
    </source>
</evidence>
<feature type="binding site" evidence="4">
    <location>
        <begin position="14"/>
        <end position="16"/>
    </location>
    <ligand>
        <name>N(1)-(5-phospho-beta-D-ribosyl)glycinamide</name>
        <dbReference type="ChEBI" id="CHEBI:143788"/>
    </ligand>
</feature>
<dbReference type="InterPro" id="IPR036477">
    <property type="entry name" value="Formyl_transf_N_sf"/>
</dbReference>
<dbReference type="InterPro" id="IPR002376">
    <property type="entry name" value="Formyl_transf_N"/>
</dbReference>
<dbReference type="RefSeq" id="WP_418158298.1">
    <property type="nucleotide sequence ID" value="NZ_JBBLZC010000003.1"/>
</dbReference>
<accession>A0ABU8XN49</accession>
<evidence type="ECO:0000313" key="6">
    <source>
        <dbReference type="EMBL" id="MEK0082451.1"/>
    </source>
</evidence>
<comment type="pathway">
    <text evidence="1 4">Purine metabolism; IMP biosynthesis via de novo pathway; N(2)-formyl-N(1)-(5-phospho-D-ribosyl)glycinamide from N(1)-(5-phospho-D-ribosyl)glycinamide (10-formyl THF route): step 1/1.</text>
</comment>
<dbReference type="PANTHER" id="PTHR43369">
    <property type="entry name" value="PHOSPHORIBOSYLGLYCINAMIDE FORMYLTRANSFERASE"/>
    <property type="match status" value="1"/>
</dbReference>
<comment type="function">
    <text evidence="4">Catalyzes the transfer of a formyl group from 10-formyltetrahydrofolate to 5-phospho-ribosyl-glycinamide (GAR), producing 5-phospho-ribosyl-N-formylglycinamide (FGAR) and tetrahydrofolate.</text>
</comment>
<dbReference type="PANTHER" id="PTHR43369:SF2">
    <property type="entry name" value="PHOSPHORIBOSYLGLYCINAMIDE FORMYLTRANSFERASE"/>
    <property type="match status" value="1"/>
</dbReference>
<dbReference type="GO" id="GO:0004644">
    <property type="term" value="F:phosphoribosylglycinamide formyltransferase activity"/>
    <property type="evidence" value="ECO:0007669"/>
    <property type="project" value="UniProtKB-EC"/>
</dbReference>
<dbReference type="EC" id="2.1.2.2" evidence="4"/>
<evidence type="ECO:0000256" key="1">
    <source>
        <dbReference type="ARBA" id="ARBA00005054"/>
    </source>
</evidence>
<comment type="similarity">
    <text evidence="4">Belongs to the GART family.</text>
</comment>
<evidence type="ECO:0000259" key="5">
    <source>
        <dbReference type="Pfam" id="PF00551"/>
    </source>
</evidence>
<gene>
    <name evidence="4 6" type="primary">purN</name>
    <name evidence="6" type="ORF">U1T56_04765</name>
</gene>
<keyword evidence="7" id="KW-1185">Reference proteome</keyword>
<dbReference type="Gene3D" id="3.40.50.170">
    <property type="entry name" value="Formyl transferase, N-terminal domain"/>
    <property type="match status" value="1"/>
</dbReference>
<feature type="site" description="Raises pKa of active site His" evidence="4">
    <location>
        <position position="147"/>
    </location>
</feature>
<keyword evidence="2 4" id="KW-0808">Transferase</keyword>
<keyword evidence="3 4" id="KW-0658">Purine biosynthesis</keyword>
<reference evidence="6 7" key="1">
    <citation type="submission" date="2024-01" db="EMBL/GenBank/DDBJ databases">
        <title>Multi-omics insights into the function and evolution of sodium benzoate biodegradation pathways in Benzoatithermus flavus gen. nov., sp. nov. from hot spring.</title>
        <authorList>
            <person name="Hu C.-J."/>
            <person name="Li W.-J."/>
        </authorList>
    </citation>
    <scope>NUCLEOTIDE SEQUENCE [LARGE SCALE GENOMIC DNA]</scope>
    <source>
        <strain evidence="6 7">SYSU G07066</strain>
    </source>
</reference>
<dbReference type="InterPro" id="IPR004607">
    <property type="entry name" value="GART"/>
</dbReference>
<feature type="binding site" evidence="4">
    <location>
        <position position="109"/>
    </location>
    <ligand>
        <name>(6R)-10-formyltetrahydrofolate</name>
        <dbReference type="ChEBI" id="CHEBI:195366"/>
    </ligand>
</feature>